<organism evidence="1 2">
    <name type="scientific">Sphingobacterium mizutaii NBRC 14946 = DSM 11724</name>
    <dbReference type="NCBI Taxonomy" id="1220576"/>
    <lineage>
        <taxon>Bacteria</taxon>
        <taxon>Pseudomonadati</taxon>
        <taxon>Bacteroidota</taxon>
        <taxon>Sphingobacteriia</taxon>
        <taxon>Sphingobacteriales</taxon>
        <taxon>Sphingobacteriaceae</taxon>
        <taxon>Sphingobacterium</taxon>
    </lineage>
</organism>
<accession>A0ABQ0W7F0</accession>
<keyword evidence="2" id="KW-1185">Reference proteome</keyword>
<reference evidence="1 2" key="1">
    <citation type="submission" date="2019-07" db="EMBL/GenBank/DDBJ databases">
        <title>Whole genome shotgun sequence of Sphingobacterium mizutaii NBRC 14946.</title>
        <authorList>
            <person name="Hosoyama A."/>
            <person name="Uohara A."/>
            <person name="Ohji S."/>
            <person name="Ichikawa N."/>
        </authorList>
    </citation>
    <scope>NUCLEOTIDE SEQUENCE [LARGE SCALE GENOMIC DNA]</scope>
    <source>
        <strain evidence="1 2">NBRC 14946</strain>
    </source>
</reference>
<comment type="caution">
    <text evidence="1">The sequence shown here is derived from an EMBL/GenBank/DDBJ whole genome shotgun (WGS) entry which is preliminary data.</text>
</comment>
<protein>
    <submittedName>
        <fullName evidence="1">Uncharacterized protein</fullName>
    </submittedName>
</protein>
<gene>
    <name evidence="1" type="ORF">SMI01S_25220</name>
</gene>
<proteinExistence type="predicted"/>
<dbReference type="EMBL" id="BJXH01000026">
    <property type="protein sequence ID" value="GEM68916.1"/>
    <property type="molecule type" value="Genomic_DNA"/>
</dbReference>
<name>A0ABQ0W7F0_9SPHI</name>
<sequence length="85" mass="9808">MAYIWYLSPVGIKKGISSDINAMVKMIFTQPNKNINITLIKGAWFRAKPRLMNIKMIKQNMINLFLGIKMVNLKIKEIEQTIPAQ</sequence>
<dbReference type="Proteomes" id="UP000321676">
    <property type="component" value="Unassembled WGS sequence"/>
</dbReference>
<evidence type="ECO:0000313" key="2">
    <source>
        <dbReference type="Proteomes" id="UP000321676"/>
    </source>
</evidence>
<evidence type="ECO:0000313" key="1">
    <source>
        <dbReference type="EMBL" id="GEM68916.1"/>
    </source>
</evidence>